<protein>
    <submittedName>
        <fullName evidence="3">Uncharacterized protein</fullName>
    </submittedName>
</protein>
<dbReference type="EMBL" id="CP019124">
    <property type="protein sequence ID" value="APX90529.1"/>
    <property type="molecule type" value="Genomic_DNA"/>
</dbReference>
<dbReference type="Gene3D" id="3.30.420.380">
    <property type="match status" value="1"/>
</dbReference>
<feature type="compositionally biased region" description="Low complexity" evidence="1">
    <location>
        <begin position="264"/>
        <end position="282"/>
    </location>
</feature>
<accession>A0A1U7DKW9</accession>
<feature type="transmembrane region" description="Helical" evidence="2">
    <location>
        <begin position="396"/>
        <end position="416"/>
    </location>
</feature>
<dbReference type="InterPro" id="IPR043129">
    <property type="entry name" value="ATPase_NBD"/>
</dbReference>
<evidence type="ECO:0000313" key="3">
    <source>
        <dbReference type="EMBL" id="APX90529.1"/>
    </source>
</evidence>
<keyword evidence="4" id="KW-1185">Reference proteome</keyword>
<proteinExistence type="predicted"/>
<feature type="region of interest" description="Disordered" evidence="1">
    <location>
        <begin position="443"/>
        <end position="476"/>
    </location>
</feature>
<evidence type="ECO:0000313" key="4">
    <source>
        <dbReference type="Proteomes" id="UP000187266"/>
    </source>
</evidence>
<feature type="compositionally biased region" description="Polar residues" evidence="1">
    <location>
        <begin position="318"/>
        <end position="327"/>
    </location>
</feature>
<name>A0A1U7DKW9_9RHOB</name>
<dbReference type="PROSITE" id="PS01145">
    <property type="entry name" value="RIBOSOMAL_L34E"/>
    <property type="match status" value="1"/>
</dbReference>
<sequence length="985" mass="102095">MKPNFALDLSHDGIGLLHRGRKGWLRVGEVSLDDPMMRGTLAMMRRTAAELATGGMTTKLVLPASQILYLTVDAPGPSDEEREAQVRAALDGRTPYDVSELVFDHSPTAGDKGRRLVAVVARETLDEAEAFAVEHRFNPVSFVARPDGDEFAGEPFFGMTAHARTLLNGDTVERDAEPVRIKGSVPQGGDAEVETSGAEKATAEDNQGRAAGDAGAKTDPAAAPADGQSEEMSGPAPAFSTRRADREARPAGGTVTIERASRFSMGAIPPASAAMSGAADASTDPAAVELSETGDGKPGARRAPVVAPLPDLPGDGQATGQPTSQPTGRRGAQPALPGDVAARSMAGRDAPPVGGAVGGADRHAEHRAGFSFPAEGGPVDGAPAGHPRGMSRRTGILLTLLLLVALALAAIATTLIKRNELASVFTSADFELADATFLPPLGYDEPPLTAFRPTPRPEQPARLAQDAPADDLIGPRAPAPVVTAVMTSTGPIARPETMMPEVPAIDGPAGAVQDLVAEADTIRLSLPPLPPLVSDAAPAPSGQASTTAPAALAAAPQRLAPQAADPLAPLADESVGRAAFSAPDLAEIQPQDAAAAGELLALVTPETSIRPDRRPTSDPGARTSPETTPDEVREERPALADDAAPLLPDGPDPALHYAATGIWTGAPEMIVVPPSQGLDALYIASIDPAVTQQDAIALPPALAGDDLRLPNQAVPADASARFELDARGLVTPAPSGTLSPDGVTVYAGRPDPMPAERPRREAAAQDATDDDKAEATANAPAVAAVRPTARPDDLSDRTERQQLAGLTRKELSQVRPKLRPEEAALTAPGANTKAEIEKAVADANREVVPDTSAEPVVNASKLAVRSSEKPKLRPANFASVMRKARATRMKSVASPDPKADPRLPEKTSVSRAATERNAVNLSKISLIGVYGTSSSRRALVRLPSGKFKKVEVGDRMDGGRVIAIGDESLRYTKSGRSVVLAMPRS</sequence>
<feature type="region of interest" description="Disordered" evidence="1">
    <location>
        <begin position="602"/>
        <end position="637"/>
    </location>
</feature>
<feature type="compositionally biased region" description="Basic and acidic residues" evidence="1">
    <location>
        <begin position="171"/>
        <end position="180"/>
    </location>
</feature>
<reference evidence="3 4" key="1">
    <citation type="submission" date="2017-01" db="EMBL/GenBank/DDBJ databases">
        <title>Genomic analysis of Xuhuaishuia manganoxidans DY6-4.</title>
        <authorList>
            <person name="Wang X."/>
        </authorList>
    </citation>
    <scope>NUCLEOTIDE SEQUENCE [LARGE SCALE GENOMIC DNA]</scope>
    <source>
        <strain evidence="3 4">DY6-4</strain>
    </source>
</reference>
<keyword evidence="2" id="KW-1133">Transmembrane helix</keyword>
<keyword evidence="2" id="KW-0812">Transmembrane</keyword>
<organism evidence="3 4">
    <name type="scientific">Brevirhabdus pacifica</name>
    <dbReference type="NCBI Taxonomy" id="1267768"/>
    <lineage>
        <taxon>Bacteria</taxon>
        <taxon>Pseudomonadati</taxon>
        <taxon>Pseudomonadota</taxon>
        <taxon>Alphaproteobacteria</taxon>
        <taxon>Rhodobacterales</taxon>
        <taxon>Paracoccaceae</taxon>
        <taxon>Brevirhabdus</taxon>
    </lineage>
</organism>
<feature type="region of interest" description="Disordered" evidence="1">
    <location>
        <begin position="731"/>
        <end position="796"/>
    </location>
</feature>
<dbReference type="OrthoDB" id="7870459at2"/>
<feature type="region of interest" description="Disordered" evidence="1">
    <location>
        <begin position="533"/>
        <end position="555"/>
    </location>
</feature>
<feature type="compositionally biased region" description="Basic and acidic residues" evidence="1">
    <location>
        <begin position="754"/>
        <end position="763"/>
    </location>
</feature>
<accession>A0A2M9DC34</accession>
<dbReference type="STRING" id="1267768.BV394_13010"/>
<dbReference type="AlphaFoldDB" id="A0A1U7DKW9"/>
<keyword evidence="2" id="KW-0472">Membrane</keyword>
<dbReference type="InterPro" id="IPR018065">
    <property type="entry name" value="Ribosomal_eL34_CS"/>
</dbReference>
<feature type="compositionally biased region" description="Low complexity" evidence="1">
    <location>
        <begin position="775"/>
        <end position="788"/>
    </location>
</feature>
<dbReference type="SUPFAM" id="SSF53067">
    <property type="entry name" value="Actin-like ATPase domain"/>
    <property type="match status" value="1"/>
</dbReference>
<feature type="region of interest" description="Disordered" evidence="1">
    <location>
        <begin position="887"/>
        <end position="911"/>
    </location>
</feature>
<gene>
    <name evidence="3" type="ORF">BV394_13010</name>
</gene>
<feature type="region of interest" description="Disordered" evidence="1">
    <location>
        <begin position="169"/>
        <end position="337"/>
    </location>
</feature>
<dbReference type="RefSeq" id="WP_076980546.1">
    <property type="nucleotide sequence ID" value="NZ_PGFI01000012.1"/>
</dbReference>
<evidence type="ECO:0000256" key="1">
    <source>
        <dbReference type="SAM" id="MobiDB-lite"/>
    </source>
</evidence>
<evidence type="ECO:0000256" key="2">
    <source>
        <dbReference type="SAM" id="Phobius"/>
    </source>
</evidence>
<dbReference type="Proteomes" id="UP000187266">
    <property type="component" value="Chromosome"/>
</dbReference>
<feature type="compositionally biased region" description="Low complexity" evidence="1">
    <location>
        <begin position="210"/>
        <end position="227"/>
    </location>
</feature>